<reference evidence="4" key="2">
    <citation type="submission" date="2021-08" db="EMBL/GenBank/DDBJ databases">
        <authorList>
            <person name="Gostincar C."/>
            <person name="Sun X."/>
            <person name="Song Z."/>
            <person name="Gunde-Cimerman N."/>
        </authorList>
    </citation>
    <scope>NUCLEOTIDE SEQUENCE</scope>
    <source>
        <strain evidence="4">EXF-9911</strain>
    </source>
</reference>
<name>A0A9P8EDM6_AURME</name>
<dbReference type="GO" id="GO:0000981">
    <property type="term" value="F:DNA-binding transcription factor activity, RNA polymerase II-specific"/>
    <property type="evidence" value="ECO:0007669"/>
    <property type="project" value="InterPro"/>
</dbReference>
<organism evidence="4 5">
    <name type="scientific">Aureobasidium melanogenum</name>
    <name type="common">Aureobasidium pullulans var. melanogenum</name>
    <dbReference type="NCBI Taxonomy" id="46634"/>
    <lineage>
        <taxon>Eukaryota</taxon>
        <taxon>Fungi</taxon>
        <taxon>Dikarya</taxon>
        <taxon>Ascomycota</taxon>
        <taxon>Pezizomycotina</taxon>
        <taxon>Dothideomycetes</taxon>
        <taxon>Dothideomycetidae</taxon>
        <taxon>Dothideales</taxon>
        <taxon>Saccotheciaceae</taxon>
        <taxon>Aureobasidium</taxon>
    </lineage>
</organism>
<gene>
    <name evidence="4" type="ORF">KCU76_g9793</name>
</gene>
<evidence type="ECO:0000313" key="5">
    <source>
        <dbReference type="Proteomes" id="UP000779574"/>
    </source>
</evidence>
<dbReference type="CDD" id="cd12148">
    <property type="entry name" value="fungal_TF_MHR"/>
    <property type="match status" value="1"/>
</dbReference>
<dbReference type="AlphaFoldDB" id="A0A9P8EDM6"/>
<dbReference type="Pfam" id="PF11951">
    <property type="entry name" value="Fungal_trans_2"/>
    <property type="match status" value="1"/>
</dbReference>
<accession>A0A9P8EDM6</accession>
<dbReference type="Proteomes" id="UP000779574">
    <property type="component" value="Unassembled WGS sequence"/>
</dbReference>
<feature type="region of interest" description="Disordered" evidence="2">
    <location>
        <begin position="506"/>
        <end position="530"/>
    </location>
</feature>
<dbReference type="PANTHER" id="PTHR41677:SF1">
    <property type="entry name" value="FE2OG DIOXYGENASE DOMAIN-CONTAINING PROTEIN"/>
    <property type="match status" value="1"/>
</dbReference>
<proteinExistence type="predicted"/>
<feature type="non-terminal residue" evidence="4">
    <location>
        <position position="1016"/>
    </location>
</feature>
<evidence type="ECO:0000313" key="4">
    <source>
        <dbReference type="EMBL" id="KAG9688186.1"/>
    </source>
</evidence>
<feature type="domain" description="Zn(2)-C6 fungal-type" evidence="3">
    <location>
        <begin position="471"/>
        <end position="499"/>
    </location>
</feature>
<evidence type="ECO:0000256" key="1">
    <source>
        <dbReference type="ARBA" id="ARBA00023242"/>
    </source>
</evidence>
<dbReference type="InterPro" id="IPR001138">
    <property type="entry name" value="Zn2Cys6_DnaBD"/>
</dbReference>
<evidence type="ECO:0000259" key="3">
    <source>
        <dbReference type="Pfam" id="PF00172"/>
    </source>
</evidence>
<dbReference type="EMBL" id="JAHFXF010000415">
    <property type="protein sequence ID" value="KAG9688186.1"/>
    <property type="molecule type" value="Genomic_DNA"/>
</dbReference>
<dbReference type="InterPro" id="IPR021858">
    <property type="entry name" value="Fun_TF"/>
</dbReference>
<dbReference type="CDD" id="cd00067">
    <property type="entry name" value="GAL4"/>
    <property type="match status" value="1"/>
</dbReference>
<protein>
    <recommendedName>
        <fullName evidence="3">Zn(2)-C6 fungal-type domain-containing protein</fullName>
    </recommendedName>
</protein>
<dbReference type="GO" id="GO:0008270">
    <property type="term" value="F:zinc ion binding"/>
    <property type="evidence" value="ECO:0007669"/>
    <property type="project" value="InterPro"/>
</dbReference>
<sequence length="1016" mass="115503">MPHFDSPERPSEEVFDPKIHLDYSSPTKVYPLADLKLEPREFSTPIAATAPFQLLTEEGVLAYRRALFAPEVLDECAVSPYPNTLIVRDAAKKSKFLHDFWNHPETLNILSGLMQAPLVPIFKIEEGFVSVQTNSAKDLEEMKKEISIEPDHRLIEMSEEEKNANPLESGSIIPWHFDSYPYACIIMLSHTDGMIGGETFIKCGDGTITKVEGPKYGCAYIIQGGILEHLASRAKGVKERIASVASFRANVDGFYDISFTTNTRPMTNTRDLHREWAEYRLKVLKKEIEATLERVRNNQISTEDFHIFGKRQVGYMQQTYRQMVPHGLIDQTIENHGNYGYYHADRIWENIRKCDGFETLLAAAREMEDTWDPARDYQGDLIASRLSLKRGKVLQGQLGRVIPSANPWQEYSMGDELLRQGQRELFLGWSDYFGFSSLVTLDTSAVVVSVTDEAWRQIYHRMFTMQDKTEQVKCDETHPVCLNCAKRKSDCTYKSKYQWCTVVTPETQDHPEPRERENQQDHPSATAPGCDQDAMQQAKLANSSSLAAVHSNEHIELYGAALDTMLESWNAETTCAWIPPDPISVWQMSLGTFTAQVPSSRDTELIDFYLDKVAPLFCCYAASDKNPFYHLIAKAWNSEHKFTKYAAVIRASQSLAAVFMSARESSLRSVAKSLQKEAQGHIDYLSSTEGYDAMTFLALHLLGASAMYSQDVAYWHVVAAKLQNILSLDALGSNNQTTIIRLHERERQFFWGLHMYNHLHTTFVENHLSLPSIQIPERYLEDITGIRRYPHPYTGVSSHITFALLTVGKLIKRQRKLAVSRSFATEQQIQDIRALISEANELETMLLAQNVPGPEEIEDPNDEVTPVEHLVKMAECHRNAALLQLYRVFPDVLRRRLGLDGIPISTEGFTLRLALRILDTLTSIPSQSGTTPFQTVLLLAMSSELKFASHVPDMDQTSHDIRIANAREWTVTRLSEAQCKIPGQRLYTLLKKVRRMWAQLDVAGPFDVVFWLDYMM</sequence>
<dbReference type="Pfam" id="PF00172">
    <property type="entry name" value="Zn_clus"/>
    <property type="match status" value="1"/>
</dbReference>
<reference evidence="4" key="1">
    <citation type="journal article" date="2021" name="J Fungi (Basel)">
        <title>Virulence traits and population genomics of the black yeast Aureobasidium melanogenum.</title>
        <authorList>
            <person name="Cernosa A."/>
            <person name="Sun X."/>
            <person name="Gostincar C."/>
            <person name="Fang C."/>
            <person name="Gunde-Cimerman N."/>
            <person name="Song Z."/>
        </authorList>
    </citation>
    <scope>NUCLEOTIDE SEQUENCE</scope>
    <source>
        <strain evidence="4">EXF-9911</strain>
    </source>
</reference>
<dbReference type="OrthoDB" id="10256055at2759"/>
<keyword evidence="1" id="KW-0539">Nucleus</keyword>
<evidence type="ECO:0000256" key="2">
    <source>
        <dbReference type="SAM" id="MobiDB-lite"/>
    </source>
</evidence>
<comment type="caution">
    <text evidence="4">The sequence shown here is derived from an EMBL/GenBank/DDBJ whole genome shotgun (WGS) entry which is preliminary data.</text>
</comment>
<dbReference type="InterPro" id="IPR036864">
    <property type="entry name" value="Zn2-C6_fun-type_DNA-bd_sf"/>
</dbReference>
<dbReference type="PANTHER" id="PTHR41677">
    <property type="entry name" value="YALI0B19030P"/>
    <property type="match status" value="1"/>
</dbReference>
<dbReference type="SUPFAM" id="SSF57701">
    <property type="entry name" value="Zn2/Cys6 DNA-binding domain"/>
    <property type="match status" value="1"/>
</dbReference>
<feature type="compositionally biased region" description="Basic and acidic residues" evidence="2">
    <location>
        <begin position="507"/>
        <end position="520"/>
    </location>
</feature>